<evidence type="ECO:0000313" key="3">
    <source>
        <dbReference type="Proteomes" id="UP000651668"/>
    </source>
</evidence>
<gene>
    <name evidence="2" type="ORF">GCM10011387_26410</name>
</gene>
<dbReference type="AlphaFoldDB" id="A0A916UH05"/>
<dbReference type="EMBL" id="BMIL01000009">
    <property type="protein sequence ID" value="GGC71598.1"/>
    <property type="molecule type" value="Genomic_DNA"/>
</dbReference>
<organism evidence="2 3">
    <name type="scientific">Pedobacter quisquiliarum</name>
    <dbReference type="NCBI Taxonomy" id="1834438"/>
    <lineage>
        <taxon>Bacteria</taxon>
        <taxon>Pseudomonadati</taxon>
        <taxon>Bacteroidota</taxon>
        <taxon>Sphingobacteriia</taxon>
        <taxon>Sphingobacteriales</taxon>
        <taxon>Sphingobacteriaceae</taxon>
        <taxon>Pedobacter</taxon>
    </lineage>
</organism>
<proteinExistence type="predicted"/>
<dbReference type="InterPro" id="IPR021255">
    <property type="entry name" value="DUF2807"/>
</dbReference>
<dbReference type="Gene3D" id="2.160.20.120">
    <property type="match status" value="1"/>
</dbReference>
<feature type="domain" description="Putative auto-transporter adhesin head GIN" evidence="1">
    <location>
        <begin position="76"/>
        <end position="257"/>
    </location>
</feature>
<protein>
    <submittedName>
        <fullName evidence="2">DUF2807 domain-containing protein</fullName>
    </submittedName>
</protein>
<reference evidence="2" key="2">
    <citation type="submission" date="2020-09" db="EMBL/GenBank/DDBJ databases">
        <authorList>
            <person name="Sun Q."/>
            <person name="Zhou Y."/>
        </authorList>
    </citation>
    <scope>NUCLEOTIDE SEQUENCE</scope>
    <source>
        <strain evidence="2">CGMCC 1.15343</strain>
    </source>
</reference>
<accession>A0A916UH05</accession>
<keyword evidence="3" id="KW-1185">Reference proteome</keyword>
<sequence length="274" mass="29374">MPEKSKLTARTITYNHSIETVVNSERPIKHKMMIKHFLLNHKLTLILVAAISFAGCSTKCIEDSGNHIVKDLTVTPFDEIEITGPVKLVLRQDSSFKISLSADSSIIDKIKTSVSGDKFKVSLDPMQYCGTDSIVIHAGIGALTEIKAAGASKVYSEGALHVGDIAMELSGATELNLNLFAGKVKTNSDGAARLTLSGQAGTHDLNSKGVLELNAFDFVVAEYDIDIQGTGKSNINVLNDLDVKSTGSSAIYYKGNPKKVSDKKSGTSKLEKVN</sequence>
<dbReference type="Proteomes" id="UP000651668">
    <property type="component" value="Unassembled WGS sequence"/>
</dbReference>
<evidence type="ECO:0000313" key="2">
    <source>
        <dbReference type="EMBL" id="GGC71598.1"/>
    </source>
</evidence>
<name>A0A916UH05_9SPHI</name>
<dbReference type="Pfam" id="PF10988">
    <property type="entry name" value="DUF2807"/>
    <property type="match status" value="1"/>
</dbReference>
<comment type="caution">
    <text evidence="2">The sequence shown here is derived from an EMBL/GenBank/DDBJ whole genome shotgun (WGS) entry which is preliminary data.</text>
</comment>
<evidence type="ECO:0000259" key="1">
    <source>
        <dbReference type="Pfam" id="PF10988"/>
    </source>
</evidence>
<reference evidence="2" key="1">
    <citation type="journal article" date="2014" name="Int. J. Syst. Evol. Microbiol.">
        <title>Complete genome sequence of Corynebacterium casei LMG S-19264T (=DSM 44701T), isolated from a smear-ripened cheese.</title>
        <authorList>
            <consortium name="US DOE Joint Genome Institute (JGI-PGF)"/>
            <person name="Walter F."/>
            <person name="Albersmeier A."/>
            <person name="Kalinowski J."/>
            <person name="Ruckert C."/>
        </authorList>
    </citation>
    <scope>NUCLEOTIDE SEQUENCE</scope>
    <source>
        <strain evidence="2">CGMCC 1.15343</strain>
    </source>
</reference>